<protein>
    <submittedName>
        <fullName evidence="1">Uncharacterized protein</fullName>
    </submittedName>
</protein>
<evidence type="ECO:0000313" key="2">
    <source>
        <dbReference type="Proteomes" id="UP001060085"/>
    </source>
</evidence>
<reference evidence="2" key="1">
    <citation type="journal article" date="2023" name="Nat. Plants">
        <title>Single-cell RNA sequencing provides a high-resolution roadmap for understanding the multicellular compartmentation of specialized metabolism.</title>
        <authorList>
            <person name="Sun S."/>
            <person name="Shen X."/>
            <person name="Li Y."/>
            <person name="Li Y."/>
            <person name="Wang S."/>
            <person name="Li R."/>
            <person name="Zhang H."/>
            <person name="Shen G."/>
            <person name="Guo B."/>
            <person name="Wei J."/>
            <person name="Xu J."/>
            <person name="St-Pierre B."/>
            <person name="Chen S."/>
            <person name="Sun C."/>
        </authorList>
    </citation>
    <scope>NUCLEOTIDE SEQUENCE [LARGE SCALE GENOMIC DNA]</scope>
</reference>
<comment type="caution">
    <text evidence="1">The sequence shown here is derived from an EMBL/GenBank/DDBJ whole genome shotgun (WGS) entry which is preliminary data.</text>
</comment>
<dbReference type="EMBL" id="CM044703">
    <property type="protein sequence ID" value="KAI5673385.1"/>
    <property type="molecule type" value="Genomic_DNA"/>
</dbReference>
<sequence>MLLSPSPISLLCALLLCLPLAIVFTITTPSTPLSSSSSAPPPPPPPPPPHPVLAKLTGAGRPTPNLPPMVKRLKTLQKPRNPISFPPPPPPPDPDKVFTKLPSPVVHEISDEENGSIDDGDDQSLFRLAAGVNPNPKPPIKKLAFMFLTTTPLPFAPLWEAFFNKTPKNLYNIYIHADPRFNYTPPFRGVFARRVIPSKPTRRHSSTLTAAARRLLSRALLHDESNYMFVLLSPACIPLHSFNFIYKTLTKSKKSFIEILANEPWAYDRWAARGEEAMYPEVKFEDFRIGSQFFVLKRKHARIVVRDRRLWSKFKLPCLISATCYPEEHYFPTLLSMVDPHGCVAATLTHVDWRGSHGGHPRMYQETEVGPELIWTLRSSRPRYGDEESNSSDASEGRRHDPFLFARKFSPECLLPLMNMANDVIFKD</sequence>
<organism evidence="1 2">
    <name type="scientific">Catharanthus roseus</name>
    <name type="common">Madagascar periwinkle</name>
    <name type="synonym">Vinca rosea</name>
    <dbReference type="NCBI Taxonomy" id="4058"/>
    <lineage>
        <taxon>Eukaryota</taxon>
        <taxon>Viridiplantae</taxon>
        <taxon>Streptophyta</taxon>
        <taxon>Embryophyta</taxon>
        <taxon>Tracheophyta</taxon>
        <taxon>Spermatophyta</taxon>
        <taxon>Magnoliopsida</taxon>
        <taxon>eudicotyledons</taxon>
        <taxon>Gunneridae</taxon>
        <taxon>Pentapetalae</taxon>
        <taxon>asterids</taxon>
        <taxon>lamiids</taxon>
        <taxon>Gentianales</taxon>
        <taxon>Apocynaceae</taxon>
        <taxon>Rauvolfioideae</taxon>
        <taxon>Vinceae</taxon>
        <taxon>Catharanthinae</taxon>
        <taxon>Catharanthus</taxon>
    </lineage>
</organism>
<name>A0ACC0BL30_CATRO</name>
<proteinExistence type="predicted"/>
<dbReference type="Proteomes" id="UP001060085">
    <property type="component" value="Linkage Group LG03"/>
</dbReference>
<gene>
    <name evidence="1" type="ORF">M9H77_13749</name>
</gene>
<keyword evidence="2" id="KW-1185">Reference proteome</keyword>
<evidence type="ECO:0000313" key="1">
    <source>
        <dbReference type="EMBL" id="KAI5673385.1"/>
    </source>
</evidence>
<accession>A0ACC0BL30</accession>